<dbReference type="PROSITE" id="PS50808">
    <property type="entry name" value="ZF_BED"/>
    <property type="match status" value="1"/>
</dbReference>
<dbReference type="Pfam" id="PF02892">
    <property type="entry name" value="zf-BED"/>
    <property type="match status" value="1"/>
</dbReference>
<dbReference type="SMART" id="SM00614">
    <property type="entry name" value="ZnF_BED"/>
    <property type="match status" value="1"/>
</dbReference>
<feature type="compositionally biased region" description="Low complexity" evidence="5">
    <location>
        <begin position="1"/>
        <end position="33"/>
    </location>
</feature>
<feature type="region of interest" description="Disordered" evidence="5">
    <location>
        <begin position="1"/>
        <end position="95"/>
    </location>
</feature>
<dbReference type="GO" id="GO:1990837">
    <property type="term" value="F:sequence-specific double-stranded DNA binding"/>
    <property type="evidence" value="ECO:0007669"/>
    <property type="project" value="TreeGrafter"/>
</dbReference>
<dbReference type="Gramene" id="TVU23025">
    <property type="protein sequence ID" value="TVU23025"/>
    <property type="gene ID" value="EJB05_32754"/>
</dbReference>
<feature type="domain" description="BED-type" evidence="6">
    <location>
        <begin position="110"/>
        <end position="169"/>
    </location>
</feature>
<sequence>MSSRGQRTSGSGSQASARPPRSSSSTPSTAATAGVRAGPAGAASKRARPTVAATSASPSVAATASDAATASAGTTPSNSQAIPVEVESEGGTDTDVIEVEDSVAVGSKRKLTSDVWLEFNQVTVDGKLKAECIHCKRKLAGDGRSGTNHLRGHLKGCMYRQVRDGMKQATLKLGKDRSGTVIVEKYTFNQEVARKELALMICLHEYPLSMVDHAGFRSFCCRMILSRPSLTEGLHIFFCDQFT</sequence>
<dbReference type="InterPro" id="IPR053031">
    <property type="entry name" value="Cuticle_assoc_protein"/>
</dbReference>
<evidence type="ECO:0000256" key="4">
    <source>
        <dbReference type="PROSITE-ProRule" id="PRU00027"/>
    </source>
</evidence>
<evidence type="ECO:0000256" key="2">
    <source>
        <dbReference type="ARBA" id="ARBA00022771"/>
    </source>
</evidence>
<dbReference type="PANTHER" id="PTHR34396">
    <property type="entry name" value="OS03G0264950 PROTEIN-RELATED"/>
    <property type="match status" value="1"/>
</dbReference>
<dbReference type="EMBL" id="RWGY01000026">
    <property type="protein sequence ID" value="TVU23025.1"/>
    <property type="molecule type" value="Genomic_DNA"/>
</dbReference>
<protein>
    <recommendedName>
        <fullName evidence="6">BED-type domain-containing protein</fullName>
    </recommendedName>
</protein>
<proteinExistence type="predicted"/>
<evidence type="ECO:0000313" key="7">
    <source>
        <dbReference type="EMBL" id="TVU23025.1"/>
    </source>
</evidence>
<dbReference type="SUPFAM" id="SSF57667">
    <property type="entry name" value="beta-beta-alpha zinc fingers"/>
    <property type="match status" value="1"/>
</dbReference>
<name>A0A5J9UH18_9POAL</name>
<evidence type="ECO:0000256" key="5">
    <source>
        <dbReference type="SAM" id="MobiDB-lite"/>
    </source>
</evidence>
<evidence type="ECO:0000256" key="3">
    <source>
        <dbReference type="ARBA" id="ARBA00022833"/>
    </source>
</evidence>
<dbReference type="OrthoDB" id="1900170at2759"/>
<dbReference type="GO" id="GO:0005634">
    <property type="term" value="C:nucleus"/>
    <property type="evidence" value="ECO:0007669"/>
    <property type="project" value="TreeGrafter"/>
</dbReference>
<feature type="compositionally biased region" description="Low complexity" evidence="5">
    <location>
        <begin position="49"/>
        <end position="77"/>
    </location>
</feature>
<dbReference type="GO" id="GO:0008270">
    <property type="term" value="F:zinc ion binding"/>
    <property type="evidence" value="ECO:0007669"/>
    <property type="project" value="UniProtKB-KW"/>
</dbReference>
<dbReference type="AlphaFoldDB" id="A0A5J9UH18"/>
<keyword evidence="1" id="KW-0479">Metal-binding</keyword>
<dbReference type="Proteomes" id="UP000324897">
    <property type="component" value="Unassembled WGS sequence"/>
</dbReference>
<evidence type="ECO:0000256" key="1">
    <source>
        <dbReference type="ARBA" id="ARBA00022723"/>
    </source>
</evidence>
<feature type="non-terminal residue" evidence="7">
    <location>
        <position position="1"/>
    </location>
</feature>
<dbReference type="InterPro" id="IPR036236">
    <property type="entry name" value="Znf_C2H2_sf"/>
</dbReference>
<dbReference type="InterPro" id="IPR003656">
    <property type="entry name" value="Znf_BED"/>
</dbReference>
<keyword evidence="8" id="KW-1185">Reference proteome</keyword>
<accession>A0A5J9UH18</accession>
<evidence type="ECO:0000259" key="6">
    <source>
        <dbReference type="PROSITE" id="PS50808"/>
    </source>
</evidence>
<gene>
    <name evidence="7" type="ORF">EJB05_32754</name>
</gene>
<keyword evidence="3" id="KW-0862">Zinc</keyword>
<reference evidence="7 8" key="1">
    <citation type="journal article" date="2019" name="Sci. Rep.">
        <title>A high-quality genome of Eragrostis curvula grass provides insights into Poaceae evolution and supports new strategies to enhance forage quality.</title>
        <authorList>
            <person name="Carballo J."/>
            <person name="Santos B.A.C.M."/>
            <person name="Zappacosta D."/>
            <person name="Garbus I."/>
            <person name="Selva J.P."/>
            <person name="Gallo C.A."/>
            <person name="Diaz A."/>
            <person name="Albertini E."/>
            <person name="Caccamo M."/>
            <person name="Echenique V."/>
        </authorList>
    </citation>
    <scope>NUCLEOTIDE SEQUENCE [LARGE SCALE GENOMIC DNA]</scope>
    <source>
        <strain evidence="8">cv. Victoria</strain>
        <tissue evidence="7">Leaf</tissue>
    </source>
</reference>
<dbReference type="GO" id="GO:0006357">
    <property type="term" value="P:regulation of transcription by RNA polymerase II"/>
    <property type="evidence" value="ECO:0007669"/>
    <property type="project" value="TreeGrafter"/>
</dbReference>
<keyword evidence="2 4" id="KW-0863">Zinc-finger</keyword>
<comment type="caution">
    <text evidence="7">The sequence shown here is derived from an EMBL/GenBank/DDBJ whole genome shotgun (WGS) entry which is preliminary data.</text>
</comment>
<organism evidence="7 8">
    <name type="scientific">Eragrostis curvula</name>
    <name type="common">weeping love grass</name>
    <dbReference type="NCBI Taxonomy" id="38414"/>
    <lineage>
        <taxon>Eukaryota</taxon>
        <taxon>Viridiplantae</taxon>
        <taxon>Streptophyta</taxon>
        <taxon>Embryophyta</taxon>
        <taxon>Tracheophyta</taxon>
        <taxon>Spermatophyta</taxon>
        <taxon>Magnoliopsida</taxon>
        <taxon>Liliopsida</taxon>
        <taxon>Poales</taxon>
        <taxon>Poaceae</taxon>
        <taxon>PACMAD clade</taxon>
        <taxon>Chloridoideae</taxon>
        <taxon>Eragrostideae</taxon>
        <taxon>Eragrostidinae</taxon>
        <taxon>Eragrostis</taxon>
    </lineage>
</organism>
<feature type="compositionally biased region" description="Acidic residues" evidence="5">
    <location>
        <begin position="86"/>
        <end position="95"/>
    </location>
</feature>
<dbReference type="PANTHER" id="PTHR34396:SF25">
    <property type="entry name" value="BOUNDARY ELEMENT ASSOCIATED FACTOR"/>
    <property type="match status" value="1"/>
</dbReference>
<evidence type="ECO:0000313" key="8">
    <source>
        <dbReference type="Proteomes" id="UP000324897"/>
    </source>
</evidence>